<comment type="similarity">
    <text evidence="3">Belongs to the aldehyde dehydrogenase family.</text>
</comment>
<keyword evidence="1 3" id="KW-0560">Oxidoreductase</keyword>
<dbReference type="SUPFAM" id="SSF53720">
    <property type="entry name" value="ALDH-like"/>
    <property type="match status" value="1"/>
</dbReference>
<reference evidence="5 6" key="1">
    <citation type="submission" date="2019-10" db="EMBL/GenBank/DDBJ databases">
        <title>Genome sequence of Azospirillum melinis.</title>
        <authorList>
            <person name="Ambrosini A."/>
            <person name="Sant'Anna F.H."/>
            <person name="Cassan F.D."/>
            <person name="Souza E.M."/>
            <person name="Passaglia L.M.P."/>
        </authorList>
    </citation>
    <scope>NUCLEOTIDE SEQUENCE [LARGE SCALE GENOMIC DNA]</scope>
    <source>
        <strain evidence="5 6">TMCY0552</strain>
    </source>
</reference>
<dbReference type="InterPro" id="IPR016162">
    <property type="entry name" value="Ald_DH_N"/>
</dbReference>
<dbReference type="InterPro" id="IPR044086">
    <property type="entry name" value="LUC3-like"/>
</dbReference>
<dbReference type="InterPro" id="IPR016160">
    <property type="entry name" value="Ald_DH_CS_CYS"/>
</dbReference>
<dbReference type="InterPro" id="IPR016161">
    <property type="entry name" value="Ald_DH/histidinol_DH"/>
</dbReference>
<accession>A0ABX2KEX6</accession>
<dbReference type="RefSeq" id="WP_174472398.1">
    <property type="nucleotide sequence ID" value="NZ_JAGINN010000014.1"/>
</dbReference>
<dbReference type="PROSITE" id="PS00687">
    <property type="entry name" value="ALDEHYDE_DEHYDR_GLU"/>
    <property type="match status" value="1"/>
</dbReference>
<comment type="caution">
    <text evidence="5">The sequence shown here is derived from an EMBL/GenBank/DDBJ whole genome shotgun (WGS) entry which is preliminary data.</text>
</comment>
<dbReference type="Gene3D" id="3.40.309.10">
    <property type="entry name" value="Aldehyde Dehydrogenase, Chain A, domain 2"/>
    <property type="match status" value="1"/>
</dbReference>
<feature type="domain" description="Aldehyde dehydrogenase" evidence="4">
    <location>
        <begin position="17"/>
        <end position="461"/>
    </location>
</feature>
<dbReference type="InterPro" id="IPR015590">
    <property type="entry name" value="Aldehyde_DH_dom"/>
</dbReference>
<dbReference type="Pfam" id="PF00171">
    <property type="entry name" value="Aldedh"/>
    <property type="match status" value="1"/>
</dbReference>
<protein>
    <submittedName>
        <fullName evidence="5">Aldehyde dehydrogenase family protein</fullName>
    </submittedName>
</protein>
<evidence type="ECO:0000256" key="1">
    <source>
        <dbReference type="ARBA" id="ARBA00023002"/>
    </source>
</evidence>
<dbReference type="PANTHER" id="PTHR11699">
    <property type="entry name" value="ALDEHYDE DEHYDROGENASE-RELATED"/>
    <property type="match status" value="1"/>
</dbReference>
<gene>
    <name evidence="5" type="ORF">GBZ48_18860</name>
</gene>
<sequence>MSDYKLLIGGRLVAGDTTMPVVNPATEAVIADCPRGSAAQMDEAVAAAKAAFPGWAALPIAERRAAILRLADALNRRAEEFARLLTREQGKPLAESTAELAYTEAFLRSLATLDLPVRVVEDGERRRVELHRRPLGVVAAIIPWNFPLLIVAFKLPLALLAGNTIIIKPAPTTPLTTLRFGELCAETLPPGVVNIVTDANDLGARLSSHPDVRKVTFTGSTETGRRVMSSAAATIKRITLELGGNDAAIVLDDADPKTVAPQLFAGAFMNAGQVCLAIKRLYVHERRYDAICAELAALAEAAVVGDGLLPDVRIGPLQNRAQYDKVLGFLEEAGRDGRIIAGGAVTGGPGWFIRPTIVRDIADGARLVDEEQFGPILPVIKVTGIDDAVRRANASPYGLGASVWSSNPDRAYEVACRLEAGTVWINTHLDFGPTIPFGGAKQSGLGVEFAEEGLAEFTQLTIINRAISRAN</sequence>
<dbReference type="InterPro" id="IPR016163">
    <property type="entry name" value="Ald_DH_C"/>
</dbReference>
<dbReference type="Proteomes" id="UP000605086">
    <property type="component" value="Unassembled WGS sequence"/>
</dbReference>
<proteinExistence type="inferred from homology"/>
<organism evidence="5 6">
    <name type="scientific">Azospirillum melinis</name>
    <dbReference type="NCBI Taxonomy" id="328839"/>
    <lineage>
        <taxon>Bacteria</taxon>
        <taxon>Pseudomonadati</taxon>
        <taxon>Pseudomonadota</taxon>
        <taxon>Alphaproteobacteria</taxon>
        <taxon>Rhodospirillales</taxon>
        <taxon>Azospirillaceae</taxon>
        <taxon>Azospirillum</taxon>
    </lineage>
</organism>
<dbReference type="EMBL" id="WHOS01000024">
    <property type="protein sequence ID" value="NUB01326.1"/>
    <property type="molecule type" value="Genomic_DNA"/>
</dbReference>
<dbReference type="PROSITE" id="PS00070">
    <property type="entry name" value="ALDEHYDE_DEHYDR_CYS"/>
    <property type="match status" value="1"/>
</dbReference>
<dbReference type="CDD" id="cd07106">
    <property type="entry name" value="ALDH_AldA-AAD23400"/>
    <property type="match status" value="1"/>
</dbReference>
<dbReference type="Gene3D" id="3.40.605.10">
    <property type="entry name" value="Aldehyde Dehydrogenase, Chain A, domain 1"/>
    <property type="match status" value="1"/>
</dbReference>
<evidence type="ECO:0000256" key="3">
    <source>
        <dbReference type="RuleBase" id="RU003345"/>
    </source>
</evidence>
<evidence type="ECO:0000256" key="2">
    <source>
        <dbReference type="PROSITE-ProRule" id="PRU10007"/>
    </source>
</evidence>
<feature type="active site" evidence="2">
    <location>
        <position position="241"/>
    </location>
</feature>
<evidence type="ECO:0000259" key="4">
    <source>
        <dbReference type="Pfam" id="PF00171"/>
    </source>
</evidence>
<dbReference type="InterPro" id="IPR029510">
    <property type="entry name" value="Ald_DH_CS_GLU"/>
</dbReference>
<evidence type="ECO:0000313" key="5">
    <source>
        <dbReference type="EMBL" id="NUB01326.1"/>
    </source>
</evidence>
<keyword evidence="6" id="KW-1185">Reference proteome</keyword>
<name>A0ABX2KEX6_9PROT</name>
<evidence type="ECO:0000313" key="6">
    <source>
        <dbReference type="Proteomes" id="UP000605086"/>
    </source>
</evidence>